<protein>
    <submittedName>
        <fullName evidence="2">CYFA0S08e03444g1_1</fullName>
    </submittedName>
</protein>
<sequence length="372" mass="42606">MLKEHSQIIEFSCVVFVATTVVVVAWVCSEAIPVIDSGKSFVPQPVDYLRTFVLASLSSFAVNYLYKAVDKTFIFCKVWIEFLALLLLAYPQKTEQQYTYSSWNLVEREGYLFGVFYTLMYLVFYIFDLWQVEMNDNELNKYVRVGEDPEASISEEVRKKSTLTNCINVRRHSSNLKKVIYSTDYLPGQRIDEVEVGETENLLKKPDALVADFHRDSLDFMSQSNGSVSRDRNIQDDMAASTTYGSVITSVMSRGSVPPLAVGHQVDVRWVLENLLWIALTMMHEIGLALLLSITFIYVPELDDSYFTDLEIYFYNKINLFSMEIVFPLFILSSLIQILLHSVSEDQEQKTRTFVAYSVVSVGLFILGCYLT</sequence>
<dbReference type="PhylomeDB" id="A0A061AXZ3"/>
<feature type="transmembrane region" description="Helical" evidence="1">
    <location>
        <begin position="110"/>
        <end position="130"/>
    </location>
</feature>
<name>A0A061AXZ3_CYBFA</name>
<dbReference type="EMBL" id="LK052893">
    <property type="protein sequence ID" value="CDR42085.1"/>
    <property type="molecule type" value="Genomic_DNA"/>
</dbReference>
<evidence type="ECO:0000313" key="2">
    <source>
        <dbReference type="EMBL" id="CDR42085.1"/>
    </source>
</evidence>
<accession>A0A061AXZ3</accession>
<feature type="transmembrane region" description="Helical" evidence="1">
    <location>
        <begin position="7"/>
        <end position="28"/>
    </location>
</feature>
<dbReference type="VEuPathDB" id="FungiDB:BON22_4165"/>
<evidence type="ECO:0000256" key="1">
    <source>
        <dbReference type="SAM" id="Phobius"/>
    </source>
</evidence>
<reference evidence="2" key="1">
    <citation type="journal article" date="2014" name="Genome Announc.">
        <title>Genome sequence of the yeast Cyberlindnera fabianii (Hansenula fabianii).</title>
        <authorList>
            <person name="Freel K.C."/>
            <person name="Sarilar V."/>
            <person name="Neuveglise C."/>
            <person name="Devillers H."/>
            <person name="Friedrich A."/>
            <person name="Schacherer J."/>
        </authorList>
    </citation>
    <scope>NUCLEOTIDE SEQUENCE</scope>
    <source>
        <strain evidence="2">YJS4271</strain>
    </source>
</reference>
<dbReference type="OrthoDB" id="3980829at2759"/>
<proteinExistence type="predicted"/>
<organism evidence="2">
    <name type="scientific">Cyberlindnera fabianii</name>
    <name type="common">Yeast</name>
    <name type="synonym">Hansenula fabianii</name>
    <dbReference type="NCBI Taxonomy" id="36022"/>
    <lineage>
        <taxon>Eukaryota</taxon>
        <taxon>Fungi</taxon>
        <taxon>Dikarya</taxon>
        <taxon>Ascomycota</taxon>
        <taxon>Saccharomycotina</taxon>
        <taxon>Saccharomycetes</taxon>
        <taxon>Phaffomycetales</taxon>
        <taxon>Phaffomycetaceae</taxon>
        <taxon>Cyberlindnera</taxon>
    </lineage>
</organism>
<feature type="transmembrane region" description="Helical" evidence="1">
    <location>
        <begin position="318"/>
        <end position="342"/>
    </location>
</feature>
<feature type="transmembrane region" description="Helical" evidence="1">
    <location>
        <begin position="354"/>
        <end position="371"/>
    </location>
</feature>
<feature type="transmembrane region" description="Helical" evidence="1">
    <location>
        <begin position="275"/>
        <end position="298"/>
    </location>
</feature>
<keyword evidence="1" id="KW-0812">Transmembrane</keyword>
<feature type="transmembrane region" description="Helical" evidence="1">
    <location>
        <begin position="48"/>
        <end position="66"/>
    </location>
</feature>
<keyword evidence="1" id="KW-0472">Membrane</keyword>
<gene>
    <name evidence="2" type="ORF">CYFA0S_08e03444g</name>
</gene>
<dbReference type="AlphaFoldDB" id="A0A061AXZ3"/>
<keyword evidence="1" id="KW-1133">Transmembrane helix</keyword>
<feature type="transmembrane region" description="Helical" evidence="1">
    <location>
        <begin position="73"/>
        <end position="90"/>
    </location>
</feature>